<feature type="domain" description="RING-type" evidence="22">
    <location>
        <begin position="224"/>
        <end position="262"/>
    </location>
</feature>
<feature type="chain" id="PRO_5034567414" description="RING-type E3 ubiquitin transferase" evidence="21">
    <location>
        <begin position="22"/>
        <end position="277"/>
    </location>
</feature>
<evidence type="ECO:0000256" key="9">
    <source>
        <dbReference type="ARBA" id="ARBA00022692"/>
    </source>
</evidence>
<evidence type="ECO:0000256" key="1">
    <source>
        <dbReference type="ARBA" id="ARBA00000900"/>
    </source>
</evidence>
<dbReference type="EC" id="2.3.2.27" evidence="5"/>
<evidence type="ECO:0000256" key="14">
    <source>
        <dbReference type="ARBA" id="ARBA00022927"/>
    </source>
</evidence>
<sequence length="277" mass="31062">MAGRVVCRILAALVGPWVVGSSPTMVGCVGALELGIPVPVHGLRAPQVRVGKTARGGQERQDADPMSFLRFTGPVSRYSSLPWPGSYLRSILGRAWPWLLGSSAVGAERDNSLQIVQTLRQFLSSLHQLHMSVFYIHGTYYHVAKRLAGIRYVLLHGSPLETKAVRRAYTLLGLFSLFHLALMLWRHLLLLRGFQRMRQSWTLHRSAHRGTPSSSTQSGRIARCPLCLEARQHATATPCGHIFCWECIASWTSTKAECPLCREKVQPQRLIFLRNFR</sequence>
<keyword evidence="10" id="KW-0479">Metal-binding</keyword>
<dbReference type="SMART" id="SM00184">
    <property type="entry name" value="RING"/>
    <property type="match status" value="1"/>
</dbReference>
<keyword evidence="24" id="KW-1185">Reference proteome</keyword>
<dbReference type="CDD" id="cd16527">
    <property type="entry name" value="RING-HC_PEX10"/>
    <property type="match status" value="1"/>
</dbReference>
<keyword evidence="7" id="KW-0962">Peroxisome biogenesis</keyword>
<keyword evidence="21" id="KW-0732">Signal</keyword>
<dbReference type="InterPro" id="IPR006845">
    <property type="entry name" value="Pex_N"/>
</dbReference>
<evidence type="ECO:0000256" key="19">
    <source>
        <dbReference type="PROSITE-ProRule" id="PRU00175"/>
    </source>
</evidence>
<organism evidence="23 24">
    <name type="scientific">Eptatretus burgeri</name>
    <name type="common">Inshore hagfish</name>
    <dbReference type="NCBI Taxonomy" id="7764"/>
    <lineage>
        <taxon>Eukaryota</taxon>
        <taxon>Metazoa</taxon>
        <taxon>Chordata</taxon>
        <taxon>Craniata</taxon>
        <taxon>Vertebrata</taxon>
        <taxon>Cyclostomata</taxon>
        <taxon>Myxini</taxon>
        <taxon>Myxiniformes</taxon>
        <taxon>Myxinidae</taxon>
        <taxon>Eptatretinae</taxon>
        <taxon>Eptatretus</taxon>
    </lineage>
</organism>
<proteinExistence type="inferred from homology"/>
<reference evidence="23" key="2">
    <citation type="submission" date="2025-09" db="UniProtKB">
        <authorList>
            <consortium name="Ensembl"/>
        </authorList>
    </citation>
    <scope>IDENTIFICATION</scope>
</reference>
<evidence type="ECO:0000259" key="22">
    <source>
        <dbReference type="PROSITE" id="PS50089"/>
    </source>
</evidence>
<keyword evidence="8" id="KW-0808">Transferase</keyword>
<keyword evidence="14" id="KW-0653">Protein transport</keyword>
<dbReference type="FunFam" id="3.30.40.10:FF:000332">
    <property type="entry name" value="Peroxisome biogenesis factor 10"/>
    <property type="match status" value="1"/>
</dbReference>
<protein>
    <recommendedName>
        <fullName evidence="5">RING-type E3 ubiquitin transferase</fullName>
        <ecNumber evidence="5">2.3.2.27</ecNumber>
    </recommendedName>
</protein>
<evidence type="ECO:0000256" key="2">
    <source>
        <dbReference type="ARBA" id="ARBA00004585"/>
    </source>
</evidence>
<dbReference type="Pfam" id="PF13639">
    <property type="entry name" value="zf-RING_2"/>
    <property type="match status" value="1"/>
</dbReference>
<evidence type="ECO:0000256" key="10">
    <source>
        <dbReference type="ARBA" id="ARBA00022723"/>
    </source>
</evidence>
<dbReference type="Ensembl" id="ENSEBUT00000016390.1">
    <property type="protein sequence ID" value="ENSEBUP00000015814.1"/>
    <property type="gene ID" value="ENSEBUG00000009938.1"/>
</dbReference>
<comment type="pathway">
    <text evidence="3">Protein modification; protein ubiquitination.</text>
</comment>
<dbReference type="Pfam" id="PF04757">
    <property type="entry name" value="Pex2_Pex12"/>
    <property type="match status" value="1"/>
</dbReference>
<dbReference type="AlphaFoldDB" id="A0A8C4QID5"/>
<dbReference type="PANTHER" id="PTHR23350:SF0">
    <property type="entry name" value="PEROXISOME BIOGENESIS FACTOR 10"/>
    <property type="match status" value="1"/>
</dbReference>
<feature type="signal peptide" evidence="21">
    <location>
        <begin position="1"/>
        <end position="21"/>
    </location>
</feature>
<reference evidence="23" key="1">
    <citation type="submission" date="2025-08" db="UniProtKB">
        <authorList>
            <consortium name="Ensembl"/>
        </authorList>
    </citation>
    <scope>IDENTIFICATION</scope>
</reference>
<keyword evidence="16 20" id="KW-0472">Membrane</keyword>
<evidence type="ECO:0000256" key="15">
    <source>
        <dbReference type="ARBA" id="ARBA00022989"/>
    </source>
</evidence>
<dbReference type="GO" id="GO:0008270">
    <property type="term" value="F:zinc ion binding"/>
    <property type="evidence" value="ECO:0007669"/>
    <property type="project" value="UniProtKB-KW"/>
</dbReference>
<evidence type="ECO:0000256" key="12">
    <source>
        <dbReference type="ARBA" id="ARBA00022786"/>
    </source>
</evidence>
<comment type="subcellular location">
    <subcellularLocation>
        <location evidence="2">Peroxisome membrane</location>
        <topology evidence="2">Multi-pass membrane protein</topology>
    </subcellularLocation>
</comment>
<dbReference type="PROSITE" id="PS50089">
    <property type="entry name" value="ZF_RING_2"/>
    <property type="match status" value="1"/>
</dbReference>
<evidence type="ECO:0000313" key="23">
    <source>
        <dbReference type="Ensembl" id="ENSEBUP00000015814.1"/>
    </source>
</evidence>
<keyword evidence="17" id="KW-0576">Peroxisome</keyword>
<accession>A0A8C4QID5</accession>
<evidence type="ECO:0000256" key="3">
    <source>
        <dbReference type="ARBA" id="ARBA00004906"/>
    </source>
</evidence>
<evidence type="ECO:0000256" key="21">
    <source>
        <dbReference type="SAM" id="SignalP"/>
    </source>
</evidence>
<comment type="catalytic activity">
    <reaction evidence="1">
        <text>S-ubiquitinyl-[E2 ubiquitin-conjugating enzyme]-L-cysteine + [acceptor protein]-L-lysine = [E2 ubiquitin-conjugating enzyme]-L-cysteine + N(6)-ubiquitinyl-[acceptor protein]-L-lysine.</text>
        <dbReference type="EC" id="2.3.2.27"/>
    </reaction>
</comment>
<dbReference type="PANTHER" id="PTHR23350">
    <property type="entry name" value="PEROXISOME ASSEMBLY PROTEIN 10"/>
    <property type="match status" value="1"/>
</dbReference>
<keyword evidence="12" id="KW-0833">Ubl conjugation pathway</keyword>
<keyword evidence="13" id="KW-0862">Zinc</keyword>
<comment type="function">
    <text evidence="18">E3 ubiquitin-protein ligase component of a retrotranslocation channel required for peroxisome organization by mediating export of the PEX5 receptor from peroxisomes to the cytosol, thereby promoting PEX5 recycling. The retrotranslocation channel is composed of PEX2, PEX10 and PEX12; each subunit contributing transmembrane segments that coassemble into an open channel that specifically allows the passage of PEX5 through the peroxisomal membrane. PEX10 also regulates PEX5 recycling by acting as a E3 ubiquitin-protein ligase. When PEX5 recycling is compromised, PEX10 catalyzes polyubiquitination of PEX5 during its passage through the retrotranslocation channel, leading to its degradation.</text>
</comment>
<evidence type="ECO:0000256" key="8">
    <source>
        <dbReference type="ARBA" id="ARBA00022679"/>
    </source>
</evidence>
<evidence type="ECO:0000256" key="6">
    <source>
        <dbReference type="ARBA" id="ARBA00022448"/>
    </source>
</evidence>
<evidence type="ECO:0000256" key="5">
    <source>
        <dbReference type="ARBA" id="ARBA00012483"/>
    </source>
</evidence>
<dbReference type="InterPro" id="IPR025654">
    <property type="entry name" value="PEX2/10"/>
</dbReference>
<dbReference type="PROSITE" id="PS51257">
    <property type="entry name" value="PROKAR_LIPOPROTEIN"/>
    <property type="match status" value="1"/>
</dbReference>
<dbReference type="InterPro" id="IPR013083">
    <property type="entry name" value="Znf_RING/FYVE/PHD"/>
</dbReference>
<dbReference type="Proteomes" id="UP000694388">
    <property type="component" value="Unplaced"/>
</dbReference>
<dbReference type="GO" id="GO:0061630">
    <property type="term" value="F:ubiquitin protein ligase activity"/>
    <property type="evidence" value="ECO:0007669"/>
    <property type="project" value="UniProtKB-EC"/>
</dbReference>
<name>A0A8C4QID5_EPTBU</name>
<dbReference type="SUPFAM" id="SSF57850">
    <property type="entry name" value="RING/U-box"/>
    <property type="match status" value="1"/>
</dbReference>
<dbReference type="InterPro" id="IPR017907">
    <property type="entry name" value="Znf_RING_CS"/>
</dbReference>
<feature type="transmembrane region" description="Helical" evidence="20">
    <location>
        <begin position="168"/>
        <end position="189"/>
    </location>
</feature>
<keyword evidence="6" id="KW-0813">Transport</keyword>
<evidence type="ECO:0000256" key="17">
    <source>
        <dbReference type="ARBA" id="ARBA00023140"/>
    </source>
</evidence>
<evidence type="ECO:0000256" key="20">
    <source>
        <dbReference type="SAM" id="Phobius"/>
    </source>
</evidence>
<dbReference type="GO" id="GO:0005778">
    <property type="term" value="C:peroxisomal membrane"/>
    <property type="evidence" value="ECO:0007669"/>
    <property type="project" value="UniProtKB-SubCell"/>
</dbReference>
<keyword evidence="9 20" id="KW-0812">Transmembrane</keyword>
<dbReference type="InterPro" id="IPR001841">
    <property type="entry name" value="Znf_RING"/>
</dbReference>
<evidence type="ECO:0000256" key="13">
    <source>
        <dbReference type="ARBA" id="ARBA00022833"/>
    </source>
</evidence>
<comment type="similarity">
    <text evidence="4">Belongs to the pex2/pex10/pex12 family.</text>
</comment>
<evidence type="ECO:0000256" key="4">
    <source>
        <dbReference type="ARBA" id="ARBA00008704"/>
    </source>
</evidence>
<keyword evidence="11 19" id="KW-0863">Zinc-finger</keyword>
<dbReference type="GO" id="GO:0016558">
    <property type="term" value="P:protein import into peroxisome matrix"/>
    <property type="evidence" value="ECO:0007669"/>
    <property type="project" value="InterPro"/>
</dbReference>
<dbReference type="Gene3D" id="3.30.40.10">
    <property type="entry name" value="Zinc/RING finger domain, C3HC4 (zinc finger)"/>
    <property type="match status" value="1"/>
</dbReference>
<evidence type="ECO:0000256" key="18">
    <source>
        <dbReference type="ARBA" id="ARBA00045271"/>
    </source>
</evidence>
<keyword evidence="15 20" id="KW-1133">Transmembrane helix</keyword>
<dbReference type="PROSITE" id="PS00518">
    <property type="entry name" value="ZF_RING_1"/>
    <property type="match status" value="1"/>
</dbReference>
<dbReference type="GeneTree" id="ENSGT00510000048446"/>
<evidence type="ECO:0000256" key="7">
    <source>
        <dbReference type="ARBA" id="ARBA00022593"/>
    </source>
</evidence>
<evidence type="ECO:0000256" key="16">
    <source>
        <dbReference type="ARBA" id="ARBA00023136"/>
    </source>
</evidence>
<evidence type="ECO:0000256" key="11">
    <source>
        <dbReference type="ARBA" id="ARBA00022771"/>
    </source>
</evidence>
<evidence type="ECO:0000313" key="24">
    <source>
        <dbReference type="Proteomes" id="UP000694388"/>
    </source>
</evidence>